<evidence type="ECO:0000313" key="8">
    <source>
        <dbReference type="Proteomes" id="UP000694480"/>
    </source>
</evidence>
<dbReference type="Proteomes" id="UP000694480">
    <property type="component" value="Unassembled WGS sequence"/>
</dbReference>
<dbReference type="RefSeq" id="WP_194738844.1">
    <property type="nucleotide sequence ID" value="NZ_JADKYY010000003.1"/>
</dbReference>
<feature type="transmembrane region" description="Helical" evidence="5">
    <location>
        <begin position="116"/>
        <end position="140"/>
    </location>
</feature>
<gene>
    <name evidence="7" type="ORF">IC612_03825</name>
</gene>
<dbReference type="InterPro" id="IPR050925">
    <property type="entry name" value="Rhomboid_protease_S54"/>
</dbReference>
<dbReference type="Gene3D" id="1.20.1540.10">
    <property type="entry name" value="Rhomboid-like"/>
    <property type="match status" value="1"/>
</dbReference>
<evidence type="ECO:0000256" key="2">
    <source>
        <dbReference type="ARBA" id="ARBA00022692"/>
    </source>
</evidence>
<keyword evidence="4 5" id="KW-0472">Membrane</keyword>
<dbReference type="InterPro" id="IPR022764">
    <property type="entry name" value="Peptidase_S54_rhomboid_dom"/>
</dbReference>
<evidence type="ECO:0000313" key="7">
    <source>
        <dbReference type="EMBL" id="MBF5026924.1"/>
    </source>
</evidence>
<dbReference type="EMBL" id="JADKYY010000003">
    <property type="protein sequence ID" value="MBF5026924.1"/>
    <property type="molecule type" value="Genomic_DNA"/>
</dbReference>
<organism evidence="7 8">
    <name type="scientific">Planobacterium oryzisoli</name>
    <dbReference type="NCBI Taxonomy" id="2771435"/>
    <lineage>
        <taxon>Bacteria</taxon>
        <taxon>Pseudomonadati</taxon>
        <taxon>Bacteroidota</taxon>
        <taxon>Flavobacteriia</taxon>
        <taxon>Flavobacteriales</taxon>
        <taxon>Weeksellaceae</taxon>
        <taxon>Chryseobacterium group</taxon>
        <taxon>Chryseobacterium</taxon>
    </lineage>
</organism>
<sequence length="260" mass="29853">MVLKKFSLNPKALTRPLLLVALMWLGFLLQYTGLVSTCQGALIPLVPEGLKGVLFAPFLHGNLEHLTSNSLPIAVLVFLLYQFYPTLAWKVLATGWIAAGLLIWSIPPIALFSQDSLPSCIVGASGIVYVLAFFLFFSGVIRKERHLMAISLVVGFYYGSLIWGIFPEEFFYRLEEPSRISWQSHLSGALVGTTLAFVFRKRGSKRKRYIWEFPNYYNEKDDMLWQEFKANSPELYQEMPQKKEDSIWKRLDKIRREDSD</sequence>
<keyword evidence="3 5" id="KW-1133">Transmembrane helix</keyword>
<evidence type="ECO:0000256" key="5">
    <source>
        <dbReference type="SAM" id="Phobius"/>
    </source>
</evidence>
<comment type="caution">
    <text evidence="7">The sequence shown here is derived from an EMBL/GenBank/DDBJ whole genome shotgun (WGS) entry which is preliminary data.</text>
</comment>
<keyword evidence="2 5" id="KW-0812">Transmembrane</keyword>
<accession>A0A930YV36</accession>
<feature type="transmembrane region" description="Helical" evidence="5">
    <location>
        <begin position="182"/>
        <end position="199"/>
    </location>
</feature>
<evidence type="ECO:0000259" key="6">
    <source>
        <dbReference type="Pfam" id="PF01694"/>
    </source>
</evidence>
<protein>
    <submittedName>
        <fullName evidence="7">Rhomboid family intramembrane serine protease</fullName>
    </submittedName>
</protein>
<keyword evidence="7" id="KW-0645">Protease</keyword>
<dbReference type="PANTHER" id="PTHR43731:SF9">
    <property type="entry name" value="SLR1461 PROTEIN"/>
    <property type="match status" value="1"/>
</dbReference>
<dbReference type="SUPFAM" id="SSF144091">
    <property type="entry name" value="Rhomboid-like"/>
    <property type="match status" value="1"/>
</dbReference>
<dbReference type="GO" id="GO:0016020">
    <property type="term" value="C:membrane"/>
    <property type="evidence" value="ECO:0007669"/>
    <property type="project" value="UniProtKB-SubCell"/>
</dbReference>
<dbReference type="InterPro" id="IPR035952">
    <property type="entry name" value="Rhomboid-like_sf"/>
</dbReference>
<evidence type="ECO:0000256" key="1">
    <source>
        <dbReference type="ARBA" id="ARBA00004141"/>
    </source>
</evidence>
<dbReference type="AlphaFoldDB" id="A0A930YV36"/>
<proteinExistence type="predicted"/>
<dbReference type="GO" id="GO:0006508">
    <property type="term" value="P:proteolysis"/>
    <property type="evidence" value="ECO:0007669"/>
    <property type="project" value="UniProtKB-KW"/>
</dbReference>
<feature type="transmembrane region" description="Helical" evidence="5">
    <location>
        <begin position="91"/>
        <end position="110"/>
    </location>
</feature>
<feature type="domain" description="Peptidase S54 rhomboid" evidence="6">
    <location>
        <begin position="53"/>
        <end position="201"/>
    </location>
</feature>
<comment type="subcellular location">
    <subcellularLocation>
        <location evidence="1">Membrane</location>
        <topology evidence="1">Multi-pass membrane protein</topology>
    </subcellularLocation>
</comment>
<dbReference type="GO" id="GO:0004252">
    <property type="term" value="F:serine-type endopeptidase activity"/>
    <property type="evidence" value="ECO:0007669"/>
    <property type="project" value="InterPro"/>
</dbReference>
<feature type="transmembrane region" description="Helical" evidence="5">
    <location>
        <begin position="66"/>
        <end position="84"/>
    </location>
</feature>
<dbReference type="Pfam" id="PF01694">
    <property type="entry name" value="Rhomboid"/>
    <property type="match status" value="1"/>
</dbReference>
<feature type="transmembrane region" description="Helical" evidence="5">
    <location>
        <begin position="147"/>
        <end position="166"/>
    </location>
</feature>
<reference evidence="7" key="1">
    <citation type="submission" date="2020-11" db="EMBL/GenBank/DDBJ databases">
        <title>Genome seq and assembly of Planobacterium sp.</title>
        <authorList>
            <person name="Chhetri G."/>
        </authorList>
    </citation>
    <scope>NUCLEOTIDE SEQUENCE</scope>
    <source>
        <strain evidence="7">GCR5</strain>
    </source>
</reference>
<keyword evidence="7" id="KW-0378">Hydrolase</keyword>
<evidence type="ECO:0000256" key="4">
    <source>
        <dbReference type="ARBA" id="ARBA00023136"/>
    </source>
</evidence>
<name>A0A930YV36_9FLAO</name>
<dbReference type="PANTHER" id="PTHR43731">
    <property type="entry name" value="RHOMBOID PROTEASE"/>
    <property type="match status" value="1"/>
</dbReference>
<evidence type="ECO:0000256" key="3">
    <source>
        <dbReference type="ARBA" id="ARBA00022989"/>
    </source>
</evidence>
<keyword evidence="8" id="KW-1185">Reference proteome</keyword>